<reference evidence="3 4" key="1">
    <citation type="journal article" date="2021" name="Nat. Commun.">
        <title>Genetic determinants of endophytism in the Arabidopsis root mycobiome.</title>
        <authorList>
            <person name="Mesny F."/>
            <person name="Miyauchi S."/>
            <person name="Thiergart T."/>
            <person name="Pickel B."/>
            <person name="Atanasova L."/>
            <person name="Karlsson M."/>
            <person name="Huettel B."/>
            <person name="Barry K.W."/>
            <person name="Haridas S."/>
            <person name="Chen C."/>
            <person name="Bauer D."/>
            <person name="Andreopoulos W."/>
            <person name="Pangilinan J."/>
            <person name="LaButti K."/>
            <person name="Riley R."/>
            <person name="Lipzen A."/>
            <person name="Clum A."/>
            <person name="Drula E."/>
            <person name="Henrissat B."/>
            <person name="Kohler A."/>
            <person name="Grigoriev I.V."/>
            <person name="Martin F.M."/>
            <person name="Hacquard S."/>
        </authorList>
    </citation>
    <scope>NUCLEOTIDE SEQUENCE [LARGE SCALE GENOMIC DNA]</scope>
    <source>
        <strain evidence="3 4">MPI-CAGE-CH-0241</strain>
    </source>
</reference>
<feature type="transmembrane region" description="Helical" evidence="2">
    <location>
        <begin position="59"/>
        <end position="78"/>
    </location>
</feature>
<proteinExistence type="predicted"/>
<organism evidence="3 4">
    <name type="scientific">Thelonectria olida</name>
    <dbReference type="NCBI Taxonomy" id="1576542"/>
    <lineage>
        <taxon>Eukaryota</taxon>
        <taxon>Fungi</taxon>
        <taxon>Dikarya</taxon>
        <taxon>Ascomycota</taxon>
        <taxon>Pezizomycotina</taxon>
        <taxon>Sordariomycetes</taxon>
        <taxon>Hypocreomycetidae</taxon>
        <taxon>Hypocreales</taxon>
        <taxon>Nectriaceae</taxon>
        <taxon>Thelonectria</taxon>
    </lineage>
</organism>
<keyword evidence="2" id="KW-0812">Transmembrane</keyword>
<dbReference type="Proteomes" id="UP000777438">
    <property type="component" value="Unassembled WGS sequence"/>
</dbReference>
<dbReference type="AlphaFoldDB" id="A0A9P9AUJ1"/>
<protein>
    <submittedName>
        <fullName evidence="3">Uncharacterized protein</fullName>
    </submittedName>
</protein>
<name>A0A9P9AUJ1_9HYPO</name>
<comment type="caution">
    <text evidence="3">The sequence shown here is derived from an EMBL/GenBank/DDBJ whole genome shotgun (WGS) entry which is preliminary data.</text>
</comment>
<feature type="region of interest" description="Disordered" evidence="1">
    <location>
        <begin position="85"/>
        <end position="159"/>
    </location>
</feature>
<evidence type="ECO:0000313" key="4">
    <source>
        <dbReference type="Proteomes" id="UP000777438"/>
    </source>
</evidence>
<evidence type="ECO:0000313" key="3">
    <source>
        <dbReference type="EMBL" id="KAH6896770.1"/>
    </source>
</evidence>
<dbReference type="EMBL" id="JAGPYM010000003">
    <property type="protein sequence ID" value="KAH6896770.1"/>
    <property type="molecule type" value="Genomic_DNA"/>
</dbReference>
<feature type="compositionally biased region" description="Basic residues" evidence="1">
    <location>
        <begin position="102"/>
        <end position="116"/>
    </location>
</feature>
<evidence type="ECO:0000256" key="1">
    <source>
        <dbReference type="SAM" id="MobiDB-lite"/>
    </source>
</evidence>
<accession>A0A9P9AUJ1</accession>
<feature type="compositionally biased region" description="Basic and acidic residues" evidence="1">
    <location>
        <begin position="89"/>
        <end position="101"/>
    </location>
</feature>
<dbReference type="OrthoDB" id="5423884at2759"/>
<keyword evidence="2" id="KW-0472">Membrane</keyword>
<keyword evidence="4" id="KW-1185">Reference proteome</keyword>
<evidence type="ECO:0000256" key="2">
    <source>
        <dbReference type="SAM" id="Phobius"/>
    </source>
</evidence>
<sequence>MAPVLSLAGRALPKLLGRDSPTPTLNLPHLVVRQNAPTATVTVVANNDNNDDSGLSGGAIAGIVIGSIVGFLLILWVVRSCFNLGAPPNDEREKWYRDAPRRPRHHSRHSRSRRRSSSMSAPPPVVIRDARSRSGRRPSSASYVYTESDRGQGGYYGRY</sequence>
<keyword evidence="2" id="KW-1133">Transmembrane helix</keyword>
<gene>
    <name evidence="3" type="ORF">B0T10DRAFT_163982</name>
</gene>